<accession>A0A9P4M8G4</accession>
<name>A0A9P4M8G4_9PEZI</name>
<dbReference type="SUPFAM" id="SSF47459">
    <property type="entry name" value="HLH, helix-loop-helix DNA-binding domain"/>
    <property type="match status" value="1"/>
</dbReference>
<feature type="region of interest" description="Disordered" evidence="2">
    <location>
        <begin position="93"/>
        <end position="116"/>
    </location>
</feature>
<dbReference type="AlphaFoldDB" id="A0A9P4M8G4"/>
<dbReference type="InterPro" id="IPR052099">
    <property type="entry name" value="Regulatory_TF_Diverse"/>
</dbReference>
<dbReference type="SMART" id="SM00353">
    <property type="entry name" value="HLH"/>
    <property type="match status" value="1"/>
</dbReference>
<dbReference type="PANTHER" id="PTHR47336">
    <property type="entry name" value="TRANSCRIPTION FACTOR HMS1-RELATED"/>
    <property type="match status" value="1"/>
</dbReference>
<gene>
    <name evidence="4" type="ORF">NA57DRAFT_55086</name>
</gene>
<feature type="region of interest" description="Disordered" evidence="2">
    <location>
        <begin position="1"/>
        <end position="34"/>
    </location>
</feature>
<feature type="compositionally biased region" description="Polar residues" evidence="2">
    <location>
        <begin position="145"/>
        <end position="154"/>
    </location>
</feature>
<evidence type="ECO:0000259" key="3">
    <source>
        <dbReference type="PROSITE" id="PS50888"/>
    </source>
</evidence>
<dbReference type="InterPro" id="IPR036638">
    <property type="entry name" value="HLH_DNA-bd_sf"/>
</dbReference>
<dbReference type="CDD" id="cd11395">
    <property type="entry name" value="bHLHzip_SREBP_like"/>
    <property type="match status" value="1"/>
</dbReference>
<evidence type="ECO:0000256" key="2">
    <source>
        <dbReference type="SAM" id="MobiDB-lite"/>
    </source>
</evidence>
<feature type="compositionally biased region" description="Basic and acidic residues" evidence="2">
    <location>
        <begin position="170"/>
        <end position="179"/>
    </location>
</feature>
<comment type="caution">
    <text evidence="4">The sequence shown here is derived from an EMBL/GenBank/DDBJ whole genome shotgun (WGS) entry which is preliminary data.</text>
</comment>
<dbReference type="PROSITE" id="PS50888">
    <property type="entry name" value="BHLH"/>
    <property type="match status" value="1"/>
</dbReference>
<dbReference type="InterPro" id="IPR011598">
    <property type="entry name" value="bHLH_dom"/>
</dbReference>
<feature type="region of interest" description="Disordered" evidence="2">
    <location>
        <begin position="140"/>
        <end position="200"/>
    </location>
</feature>
<proteinExistence type="predicted"/>
<dbReference type="Proteomes" id="UP000799772">
    <property type="component" value="Unassembled WGS sequence"/>
</dbReference>
<feature type="domain" description="BHLH" evidence="3">
    <location>
        <begin position="296"/>
        <end position="370"/>
    </location>
</feature>
<feature type="compositionally biased region" description="Polar residues" evidence="2">
    <location>
        <begin position="1"/>
        <end position="28"/>
    </location>
</feature>
<dbReference type="OrthoDB" id="2133190at2759"/>
<dbReference type="Gene3D" id="4.10.280.10">
    <property type="entry name" value="Helix-loop-helix DNA-binding domain"/>
    <property type="match status" value="1"/>
</dbReference>
<evidence type="ECO:0000313" key="4">
    <source>
        <dbReference type="EMBL" id="KAF2101020.1"/>
    </source>
</evidence>
<feature type="compositionally biased region" description="Polar residues" evidence="2">
    <location>
        <begin position="104"/>
        <end position="115"/>
    </location>
</feature>
<dbReference type="EMBL" id="ML978124">
    <property type="protein sequence ID" value="KAF2101020.1"/>
    <property type="molecule type" value="Genomic_DNA"/>
</dbReference>
<organism evidence="4 5">
    <name type="scientific">Rhizodiscina lignyota</name>
    <dbReference type="NCBI Taxonomy" id="1504668"/>
    <lineage>
        <taxon>Eukaryota</taxon>
        <taxon>Fungi</taxon>
        <taxon>Dikarya</taxon>
        <taxon>Ascomycota</taxon>
        <taxon>Pezizomycotina</taxon>
        <taxon>Dothideomycetes</taxon>
        <taxon>Pleosporomycetidae</taxon>
        <taxon>Aulographales</taxon>
        <taxon>Rhizodiscinaceae</taxon>
        <taxon>Rhizodiscina</taxon>
    </lineage>
</organism>
<evidence type="ECO:0000313" key="5">
    <source>
        <dbReference type="Proteomes" id="UP000799772"/>
    </source>
</evidence>
<reference evidence="4" key="1">
    <citation type="journal article" date="2020" name="Stud. Mycol.">
        <title>101 Dothideomycetes genomes: a test case for predicting lifestyles and emergence of pathogens.</title>
        <authorList>
            <person name="Haridas S."/>
            <person name="Albert R."/>
            <person name="Binder M."/>
            <person name="Bloem J."/>
            <person name="Labutti K."/>
            <person name="Salamov A."/>
            <person name="Andreopoulos B."/>
            <person name="Baker S."/>
            <person name="Barry K."/>
            <person name="Bills G."/>
            <person name="Bluhm B."/>
            <person name="Cannon C."/>
            <person name="Castanera R."/>
            <person name="Culley D."/>
            <person name="Daum C."/>
            <person name="Ezra D."/>
            <person name="Gonzalez J."/>
            <person name="Henrissat B."/>
            <person name="Kuo A."/>
            <person name="Liang C."/>
            <person name="Lipzen A."/>
            <person name="Lutzoni F."/>
            <person name="Magnuson J."/>
            <person name="Mondo S."/>
            <person name="Nolan M."/>
            <person name="Ohm R."/>
            <person name="Pangilinan J."/>
            <person name="Park H.-J."/>
            <person name="Ramirez L."/>
            <person name="Alfaro M."/>
            <person name="Sun H."/>
            <person name="Tritt A."/>
            <person name="Yoshinaga Y."/>
            <person name="Zwiers L.-H."/>
            <person name="Turgeon B."/>
            <person name="Goodwin S."/>
            <person name="Spatafora J."/>
            <person name="Crous P."/>
            <person name="Grigoriev I."/>
        </authorList>
    </citation>
    <scope>NUCLEOTIDE SEQUENCE</scope>
    <source>
        <strain evidence="4">CBS 133067</strain>
    </source>
</reference>
<feature type="coiled-coil region" evidence="1">
    <location>
        <begin position="360"/>
        <end position="394"/>
    </location>
</feature>
<dbReference type="PANTHER" id="PTHR47336:SF2">
    <property type="entry name" value="TRANSCRIPTION FACTOR HMS1-RELATED"/>
    <property type="match status" value="1"/>
</dbReference>
<sequence length="427" mass="47638">MGSSYLPQQRRSRNSLTYSDLIPTNQGEQDFVSGDTFNRTTYRPMNPFKSTMQLQSDPTLAPSATAQLQDYDYLDPSIEQDFFSLPHDAMNMSSSMSPEEDSINIPSTQSSTQSPDILDFADPAIQALFEDPAFNKLSFPPVDLNGSTQNQSTEPYERDWTTTTTTSTKRSRDASRPDNRSSCWTSPLCPKFDKEGTPPNPSTCEGLCAPFLFSNNINLESPEALISPTDIENSVSPDSLAPERLLKRHDRDESEEPLQDLTNDTRIKVKQEPASTVSDDSPPPVAYATSRASRGRGRMPHNQVERKYRESINAQLEGLRRVIPSLQQPPSDTCNGAADRADIEDLPNPALNKPSKAVILSSATSYIKQLERERQKEKSENDKLKERVKLLEKIVRCEDCEVLGWFRGMKLADGKAVRNMASMAKGS</sequence>
<keyword evidence="1" id="KW-0175">Coiled coil</keyword>
<evidence type="ECO:0000256" key="1">
    <source>
        <dbReference type="SAM" id="Coils"/>
    </source>
</evidence>
<keyword evidence="5" id="KW-1185">Reference proteome</keyword>
<protein>
    <recommendedName>
        <fullName evidence="3">BHLH domain-containing protein</fullName>
    </recommendedName>
</protein>
<dbReference type="GO" id="GO:0046983">
    <property type="term" value="F:protein dimerization activity"/>
    <property type="evidence" value="ECO:0007669"/>
    <property type="project" value="InterPro"/>
</dbReference>
<feature type="region of interest" description="Disordered" evidence="2">
    <location>
        <begin position="246"/>
        <end position="303"/>
    </location>
</feature>
<dbReference type="Pfam" id="PF00010">
    <property type="entry name" value="HLH"/>
    <property type="match status" value="1"/>
</dbReference>